<dbReference type="EMBL" id="JAERWK010000023">
    <property type="protein sequence ID" value="MBM9469103.1"/>
    <property type="molecule type" value="Genomic_DNA"/>
</dbReference>
<evidence type="ECO:0000256" key="6">
    <source>
        <dbReference type="ARBA" id="ARBA00023002"/>
    </source>
</evidence>
<dbReference type="SUPFAM" id="SSF51730">
    <property type="entry name" value="FAD-linked oxidoreductase"/>
    <property type="match status" value="1"/>
</dbReference>
<feature type="domain" description="Proline dehydrogenase" evidence="11">
    <location>
        <begin position="45"/>
        <end position="305"/>
    </location>
</feature>
<dbReference type="Gene3D" id="3.20.20.220">
    <property type="match status" value="1"/>
</dbReference>
<dbReference type="InterPro" id="IPR002872">
    <property type="entry name" value="Proline_DH_dom"/>
</dbReference>
<protein>
    <recommendedName>
        <fullName evidence="2">proline dehydrogenase</fullName>
        <ecNumber evidence="2">1.5.5.2</ecNumber>
    </recommendedName>
</protein>
<feature type="binding site" evidence="10">
    <location>
        <begin position="193"/>
        <end position="195"/>
    </location>
    <ligand>
        <name>FAD</name>
        <dbReference type="ChEBI" id="CHEBI:57692"/>
    </ligand>
</feature>
<evidence type="ECO:0000256" key="8">
    <source>
        <dbReference type="ARBA" id="ARBA00048779"/>
    </source>
</evidence>
<sequence>MDPLGNLLLAASARPEVRTALLRVPVTRRVVQRFVAGDTVADAVRVVARLRDRGLPVSLDHLGEQHTDAESATAAVEATLGSLDALAAAGLSAGSEVSVKLSAIGQAVAGSGSEAVALATRNARRIADAAAAVGALVTLDAEDAGTIDDLLQVHAELRRHHPDVGVVQQAMLRRTESELPGLAASGARIRLVKGAYAEPPEVAHQDRAAVDRAYARCLAVLMAGPAHPMVATHDPRCIVLAGELAGRTGRSAQDWEHQLLYGIRPQEQQRLVDAGRRVRVYVPWGTEWYGYFTRRLAERPANLQFFLRSLVTHS</sequence>
<dbReference type="InterPro" id="IPR015659">
    <property type="entry name" value="Proline_oxidase"/>
</dbReference>
<evidence type="ECO:0000259" key="11">
    <source>
        <dbReference type="Pfam" id="PF01619"/>
    </source>
</evidence>
<evidence type="ECO:0000256" key="7">
    <source>
        <dbReference type="ARBA" id="ARBA00023062"/>
    </source>
</evidence>
<dbReference type="GO" id="GO:0000166">
    <property type="term" value="F:nucleotide binding"/>
    <property type="evidence" value="ECO:0007669"/>
    <property type="project" value="UniProtKB-KW"/>
</dbReference>
<feature type="binding site" evidence="9">
    <location>
        <position position="100"/>
    </location>
    <ligand>
        <name>substrate</name>
    </ligand>
</feature>
<feature type="binding site" evidence="10">
    <location>
        <position position="169"/>
    </location>
    <ligand>
        <name>FAD</name>
        <dbReference type="ChEBI" id="CHEBI:57692"/>
    </ligand>
</feature>
<comment type="caution">
    <text evidence="12">The sequence shown here is derived from an EMBL/GenBank/DDBJ whole genome shotgun (WGS) entry which is preliminary data.</text>
</comment>
<dbReference type="InterPro" id="IPR029041">
    <property type="entry name" value="FAD-linked_oxidoreductase-like"/>
</dbReference>
<comment type="pathway">
    <text evidence="1">Amino-acid degradation; L-proline degradation into L-glutamate; L-glutamate from L-proline: step 1/2.</text>
</comment>
<proteinExistence type="predicted"/>
<evidence type="ECO:0000256" key="5">
    <source>
        <dbReference type="ARBA" id="ARBA00022827"/>
    </source>
</evidence>
<reference evidence="12" key="1">
    <citation type="submission" date="2021-01" db="EMBL/GenBank/DDBJ databases">
        <title>YIM 132084 draft genome.</title>
        <authorList>
            <person name="An D."/>
        </authorList>
    </citation>
    <scope>NUCLEOTIDE SEQUENCE</scope>
    <source>
        <strain evidence="12">YIM 132084</strain>
    </source>
</reference>
<evidence type="ECO:0000256" key="9">
    <source>
        <dbReference type="PIRSR" id="PIRSR000196-1"/>
    </source>
</evidence>
<dbReference type="GO" id="GO:0010133">
    <property type="term" value="P:L-proline catabolic process to L-glutamate"/>
    <property type="evidence" value="ECO:0007669"/>
    <property type="project" value="InterPro"/>
</dbReference>
<feature type="binding site" evidence="9">
    <location>
        <position position="295"/>
    </location>
    <ligand>
        <name>substrate</name>
    </ligand>
</feature>
<dbReference type="Proteomes" id="UP000663792">
    <property type="component" value="Unassembled WGS sequence"/>
</dbReference>
<keyword evidence="5 10" id="KW-0274">FAD</keyword>
<accession>A0A939BY11</accession>
<comment type="cofactor">
    <cofactor evidence="10">
        <name>FAD</name>
        <dbReference type="ChEBI" id="CHEBI:57692"/>
    </cofactor>
    <text evidence="10">Binds 1 FAD per subunit.</text>
</comment>
<keyword evidence="6" id="KW-0560">Oxidoreductase</keyword>
<dbReference type="PANTHER" id="PTHR13914:SF0">
    <property type="entry name" value="PROLINE DEHYDROGENASE 1, MITOCHONDRIAL"/>
    <property type="match status" value="1"/>
</dbReference>
<dbReference type="PANTHER" id="PTHR13914">
    <property type="entry name" value="PROLINE OXIDASE"/>
    <property type="match status" value="1"/>
</dbReference>
<evidence type="ECO:0000256" key="4">
    <source>
        <dbReference type="ARBA" id="ARBA00022741"/>
    </source>
</evidence>
<dbReference type="InterPro" id="IPR008219">
    <property type="entry name" value="PRODH_bac_arc"/>
</dbReference>
<keyword evidence="3" id="KW-0285">Flavoprotein</keyword>
<dbReference type="PIRSF" id="PIRSF000196">
    <property type="entry name" value="Pro_dehydrog"/>
    <property type="match status" value="1"/>
</dbReference>
<evidence type="ECO:0000256" key="2">
    <source>
        <dbReference type="ARBA" id="ARBA00012695"/>
    </source>
</evidence>
<dbReference type="RefSeq" id="WP_205262062.1">
    <property type="nucleotide sequence ID" value="NZ_JAERWK010000023.1"/>
</dbReference>
<feature type="binding site" evidence="10">
    <location>
        <begin position="232"/>
        <end position="233"/>
    </location>
    <ligand>
        <name>FAD</name>
        <dbReference type="ChEBI" id="CHEBI:57692"/>
    </ligand>
</feature>
<organism evidence="12 13">
    <name type="scientific">Nakamurella leprariae</name>
    <dbReference type="NCBI Taxonomy" id="2803911"/>
    <lineage>
        <taxon>Bacteria</taxon>
        <taxon>Bacillati</taxon>
        <taxon>Actinomycetota</taxon>
        <taxon>Actinomycetes</taxon>
        <taxon>Nakamurellales</taxon>
        <taxon>Nakamurellaceae</taxon>
        <taxon>Nakamurella</taxon>
    </lineage>
</organism>
<evidence type="ECO:0000256" key="1">
    <source>
        <dbReference type="ARBA" id="ARBA00004739"/>
    </source>
</evidence>
<dbReference type="EC" id="1.5.5.2" evidence="2"/>
<dbReference type="Pfam" id="PF01619">
    <property type="entry name" value="Pro_dh"/>
    <property type="match status" value="1"/>
</dbReference>
<gene>
    <name evidence="12" type="ORF">JL106_17590</name>
</gene>
<keyword evidence="4 10" id="KW-0547">Nucleotide-binding</keyword>
<comment type="catalytic activity">
    <reaction evidence="8">
        <text>L-proline + a quinone = (S)-1-pyrroline-5-carboxylate + a quinol + H(+)</text>
        <dbReference type="Rhea" id="RHEA:23784"/>
        <dbReference type="ChEBI" id="CHEBI:15378"/>
        <dbReference type="ChEBI" id="CHEBI:17388"/>
        <dbReference type="ChEBI" id="CHEBI:24646"/>
        <dbReference type="ChEBI" id="CHEBI:60039"/>
        <dbReference type="ChEBI" id="CHEBI:132124"/>
        <dbReference type="EC" id="1.5.5.2"/>
    </reaction>
</comment>
<dbReference type="AlphaFoldDB" id="A0A939BY11"/>
<dbReference type="GO" id="GO:0004657">
    <property type="term" value="F:proline dehydrogenase activity"/>
    <property type="evidence" value="ECO:0007669"/>
    <property type="project" value="UniProtKB-EC"/>
</dbReference>
<evidence type="ECO:0000313" key="13">
    <source>
        <dbReference type="Proteomes" id="UP000663792"/>
    </source>
</evidence>
<evidence type="ECO:0000256" key="3">
    <source>
        <dbReference type="ARBA" id="ARBA00022630"/>
    </source>
</evidence>
<keyword evidence="7" id="KW-0642">Proline metabolism</keyword>
<evidence type="ECO:0000313" key="12">
    <source>
        <dbReference type="EMBL" id="MBM9469103.1"/>
    </source>
</evidence>
<evidence type="ECO:0000256" key="10">
    <source>
        <dbReference type="PIRSR" id="PIRSR000196-2"/>
    </source>
</evidence>
<name>A0A939BY11_9ACTN</name>
<feature type="binding site" evidence="9">
    <location>
        <position position="294"/>
    </location>
    <ligand>
        <name>substrate</name>
    </ligand>
</feature>
<keyword evidence="13" id="KW-1185">Reference proteome</keyword>